<dbReference type="Pfam" id="PF00128">
    <property type="entry name" value="Alpha-amylase"/>
    <property type="match status" value="1"/>
</dbReference>
<keyword evidence="1" id="KW-1133">Transmembrane helix</keyword>
<dbReference type="InterPro" id="IPR045857">
    <property type="entry name" value="O16G_dom_2"/>
</dbReference>
<organism evidence="3 4">
    <name type="scientific">Schistosoma margrebowiei</name>
    <dbReference type="NCBI Taxonomy" id="48269"/>
    <lineage>
        <taxon>Eukaryota</taxon>
        <taxon>Metazoa</taxon>
        <taxon>Spiralia</taxon>
        <taxon>Lophotrochozoa</taxon>
        <taxon>Platyhelminthes</taxon>
        <taxon>Trematoda</taxon>
        <taxon>Digenea</taxon>
        <taxon>Strigeidida</taxon>
        <taxon>Schistosomatoidea</taxon>
        <taxon>Schistosomatidae</taxon>
        <taxon>Schistosoma</taxon>
    </lineage>
</organism>
<dbReference type="Gene3D" id="3.90.400.10">
    <property type="entry name" value="Oligo-1,6-glucosidase, Domain 2"/>
    <property type="match status" value="1"/>
</dbReference>
<dbReference type="AlphaFoldDB" id="A0AA85AEK4"/>
<dbReference type="SUPFAM" id="SSF51445">
    <property type="entry name" value="(Trans)glycosidases"/>
    <property type="match status" value="1"/>
</dbReference>
<name>A0AA85AEK4_9TREM</name>
<evidence type="ECO:0000313" key="4">
    <source>
        <dbReference type="WBParaSite" id="SMRG1_80470.1"/>
    </source>
</evidence>
<evidence type="ECO:0000259" key="2">
    <source>
        <dbReference type="SMART" id="SM00642"/>
    </source>
</evidence>
<dbReference type="PANTHER" id="PTHR10357">
    <property type="entry name" value="ALPHA-AMYLASE FAMILY MEMBER"/>
    <property type="match status" value="1"/>
</dbReference>
<reference evidence="4" key="1">
    <citation type="submission" date="2023-11" db="UniProtKB">
        <authorList>
            <consortium name="WormBaseParasite"/>
        </authorList>
    </citation>
    <scope>IDENTIFICATION</scope>
</reference>
<dbReference type="InterPro" id="IPR017853">
    <property type="entry name" value="GH"/>
</dbReference>
<accession>A0AA85AEK4</accession>
<dbReference type="SMART" id="SM00642">
    <property type="entry name" value="Aamy"/>
    <property type="match status" value="1"/>
</dbReference>
<sequence length="716" mass="82064">MKPNRVMKIIDGLLFMKNLENPKQTTERKKVDVENGEYNYSKNFEKTLTEEQEEDATSFSSKLLEQKSQLESRLLTREDLINLDKIEPRWRYIRIGLLIGFGILFFGLLAACIVYIIVGQKCPSVPKLPFWKSTVGYWLDVFAFKDSSGDLVGDLNGLTSEVDYIKTVIGAGYVILGPITKGFYTNSYNILGLVEDYEQLDEAVGTMDDFRGLLKRFHKNGIKVVLTFNFNAISISHKWITEDKVKLNSFENTPNNKISRYGKAINVDIGDQKFYSVFGSPNVDLDLTSAKTLKAIFDVIHFWMKEGIDGILLDNAAFFVEEKEKGSQSDLSPTWFENCPNSQLYGNGSVRFVESIREEMNKLIKESGKEKLLAVNSGDTGCGVGDNPDPMLMFKDAADMIISHEFVFNRGRSETRESFDKTTIEKYSTYSDFDMEKLGLITSTSNNPTDSDMVKLALTLLLPGQPIIYYGTETGINNMELSLIPKTLYPKGKRYNDEVGFWSTRSHLPMPWDFNGKRFSATINDSSFSDYMNGYSHKETVEIQLAEGNNRSKLHLVKELVTLRQHHSLKWGTMERINFGEESSNNLEAFVRKAKGFPSFIVYIPLNKNKQKITNRLKNMNCIKFYLTSFVIIVISIVLINCNRMIHEYDEPLMDSTNSDYMTDIPSGELWFKRVHEHRFDKKDRLPISVKRPQKSANYYYDLYRQSMLPTNEFLG</sequence>
<protein>
    <submittedName>
        <fullName evidence="4">Aamy domain-containing protein</fullName>
    </submittedName>
</protein>
<dbReference type="GO" id="GO:0009313">
    <property type="term" value="P:oligosaccharide catabolic process"/>
    <property type="evidence" value="ECO:0007669"/>
    <property type="project" value="TreeGrafter"/>
</dbReference>
<proteinExistence type="predicted"/>
<dbReference type="WBParaSite" id="SMRG1_80470.1">
    <property type="protein sequence ID" value="SMRG1_80470.1"/>
    <property type="gene ID" value="SMRG1_80470"/>
</dbReference>
<dbReference type="InterPro" id="IPR031984">
    <property type="entry name" value="SLC3A2_N"/>
</dbReference>
<dbReference type="Proteomes" id="UP000050790">
    <property type="component" value="Unassembled WGS sequence"/>
</dbReference>
<keyword evidence="1" id="KW-0812">Transmembrane</keyword>
<feature type="transmembrane region" description="Helical" evidence="1">
    <location>
        <begin position="623"/>
        <end position="642"/>
    </location>
</feature>
<feature type="domain" description="Glycosyl hydrolase family 13 catalytic" evidence="2">
    <location>
        <begin position="140"/>
        <end position="487"/>
    </location>
</feature>
<dbReference type="GO" id="GO:0004556">
    <property type="term" value="F:alpha-amylase activity"/>
    <property type="evidence" value="ECO:0007669"/>
    <property type="project" value="TreeGrafter"/>
</dbReference>
<dbReference type="Gene3D" id="3.20.20.80">
    <property type="entry name" value="Glycosidases"/>
    <property type="match status" value="1"/>
</dbReference>
<evidence type="ECO:0000313" key="3">
    <source>
        <dbReference type="Proteomes" id="UP000050790"/>
    </source>
</evidence>
<feature type="transmembrane region" description="Helical" evidence="1">
    <location>
        <begin position="95"/>
        <end position="118"/>
    </location>
</feature>
<dbReference type="Pfam" id="PF16028">
    <property type="entry name" value="SLC3A2_N"/>
    <property type="match status" value="1"/>
</dbReference>
<dbReference type="PANTHER" id="PTHR10357:SF179">
    <property type="entry name" value="NEUTRAL AND BASIC AMINO ACID TRANSPORT PROTEIN RBAT"/>
    <property type="match status" value="1"/>
</dbReference>
<evidence type="ECO:0000256" key="1">
    <source>
        <dbReference type="SAM" id="Phobius"/>
    </source>
</evidence>
<keyword evidence="1" id="KW-0472">Membrane</keyword>
<dbReference type="InterPro" id="IPR006047">
    <property type="entry name" value="GH13_cat_dom"/>
</dbReference>